<gene>
    <name evidence="1" type="ORF">BBI10_03405</name>
</gene>
<dbReference type="RefSeq" id="WP_065986762.1">
    <property type="nucleotide sequence ID" value="NZ_MDEN01000052.1"/>
</dbReference>
<comment type="caution">
    <text evidence="1">The sequence shown here is derived from an EMBL/GenBank/DDBJ whole genome shotgun (WGS) entry which is preliminary data.</text>
</comment>
<dbReference type="Pfam" id="PF13578">
    <property type="entry name" value="Methyltransf_24"/>
    <property type="match status" value="1"/>
</dbReference>
<evidence type="ECO:0000313" key="2">
    <source>
        <dbReference type="Proteomes" id="UP000095143"/>
    </source>
</evidence>
<evidence type="ECO:0000313" key="1">
    <source>
        <dbReference type="EMBL" id="OCX25016.1"/>
    </source>
</evidence>
<proteinExistence type="predicted"/>
<dbReference type="SUPFAM" id="SSF53335">
    <property type="entry name" value="S-adenosyl-L-methionine-dependent methyltransferases"/>
    <property type="match status" value="1"/>
</dbReference>
<dbReference type="InterPro" id="IPR029063">
    <property type="entry name" value="SAM-dependent_MTases_sf"/>
</dbReference>
<protein>
    <submittedName>
        <fullName evidence="1">Cephalosporin hydroxylase</fullName>
    </submittedName>
</protein>
<dbReference type="AlphaFoldDB" id="A0A1C2EDG4"/>
<accession>A0A1C2EDG4</accession>
<dbReference type="Gene3D" id="3.40.50.150">
    <property type="entry name" value="Vaccinia Virus protein VP39"/>
    <property type="match status" value="1"/>
</dbReference>
<organism evidence="1 2">
    <name type="scientific">Pseudomonas graminis</name>
    <dbReference type="NCBI Taxonomy" id="158627"/>
    <lineage>
        <taxon>Bacteria</taxon>
        <taxon>Pseudomonadati</taxon>
        <taxon>Pseudomonadota</taxon>
        <taxon>Gammaproteobacteria</taxon>
        <taxon>Pseudomonadales</taxon>
        <taxon>Pseudomonadaceae</taxon>
        <taxon>Pseudomonas</taxon>
    </lineage>
</organism>
<name>A0A1C2EDG4_9PSED</name>
<dbReference type="PANTHER" id="PTHR40036:SF1">
    <property type="entry name" value="MACROCIN O-METHYLTRANSFERASE"/>
    <property type="match status" value="1"/>
</dbReference>
<dbReference type="EMBL" id="MDEN01000052">
    <property type="protein sequence ID" value="OCX25016.1"/>
    <property type="molecule type" value="Genomic_DNA"/>
</dbReference>
<dbReference type="PANTHER" id="PTHR40036">
    <property type="entry name" value="MACROCIN O-METHYLTRANSFERASE"/>
    <property type="match status" value="1"/>
</dbReference>
<dbReference type="Proteomes" id="UP000095143">
    <property type="component" value="Unassembled WGS sequence"/>
</dbReference>
<dbReference type="InterPro" id="IPR008884">
    <property type="entry name" value="TylF_MeTrfase"/>
</dbReference>
<reference evidence="1 2" key="1">
    <citation type="submission" date="2016-08" db="EMBL/GenBank/DDBJ databases">
        <title>Whole genome sequence of Pseudomonas graminis strain UASWS1507, a potential biological control agent for agriculture.</title>
        <authorList>
            <person name="Crovadore J."/>
            <person name="Calmin G."/>
            <person name="Chablais R."/>
            <person name="Cochard B."/>
            <person name="Lefort F."/>
        </authorList>
    </citation>
    <scope>NUCLEOTIDE SEQUENCE [LARGE SCALE GENOMIC DNA]</scope>
    <source>
        <strain evidence="1 2">UASWS1507</strain>
    </source>
</reference>
<dbReference type="OrthoDB" id="9799872at2"/>
<sequence length="225" mass="25315">MTTIQQLNDFISNPELNDSIAQIWTFIGEHFEQAQSTLPAERAMPRKELSFHDHVRLLGYLALLVEGIPGDVVEIGVWKGKSLVLMNEVCNRERRIIGIDPFELPNQFEEFSYYQEKLFSNALVLRGYSELCAERFYNLSPKVALLHIDGGHAGRNVLLDFLLYSPSVVPGGFIVFDDYGDFQHSPEVGPAVDLLRATGYFKGFNVIGCVHGFEASYVIQRVGQA</sequence>